<dbReference type="PRINTS" id="PR00722">
    <property type="entry name" value="CHYMOTRYPSIN"/>
</dbReference>
<keyword evidence="4" id="KW-0720">Serine protease</keyword>
<protein>
    <recommendedName>
        <fullName evidence="7">Peptidase S1 domain-containing protein</fullName>
    </recommendedName>
</protein>
<dbReference type="InterPro" id="IPR043504">
    <property type="entry name" value="Peptidase_S1_PA_chymotrypsin"/>
</dbReference>
<evidence type="ECO:0000256" key="5">
    <source>
        <dbReference type="ARBA" id="ARBA00023157"/>
    </source>
</evidence>
<accession>A0ABN8BEL7</accession>
<gene>
    <name evidence="8" type="ORF">CHILSU_LOCUS8328</name>
</gene>
<keyword evidence="6" id="KW-0732">Signal</keyword>
<keyword evidence="3" id="KW-0378">Hydrolase</keyword>
<comment type="similarity">
    <text evidence="1">Belongs to the peptidase S1 family.</text>
</comment>
<keyword evidence="9" id="KW-1185">Reference proteome</keyword>
<evidence type="ECO:0000256" key="6">
    <source>
        <dbReference type="SAM" id="SignalP"/>
    </source>
</evidence>
<dbReference type="InterPro" id="IPR018114">
    <property type="entry name" value="TRYPSIN_HIS"/>
</dbReference>
<sequence>MLPSACLLIVLIPLCECFSKKEIKSNKHFESKIVGGTHVTRDRFPSAVQFFNAGNLCAGSILNSYSVLTAAHCFDVNTEMNDMVVQVAGARFLYDRQARVHDVLSFVIHEDYNKATLFACDIALLFLSSPIKFGNKTKKAVLVNNGKWMNTAERHFKATGWGQVEYGGPVSEKGLMMTNLRFVPSKRCSRLHKVNMTADMFCLYGEGVTDTCKGDSGGGILWNDLVVGVTSHGDGCAKKDKPSVYSNVWYFRNWIQKNIKLFVKTFCE</sequence>
<dbReference type="Proteomes" id="UP001153292">
    <property type="component" value="Chromosome 3"/>
</dbReference>
<dbReference type="SMART" id="SM00020">
    <property type="entry name" value="Tryp_SPc"/>
    <property type="match status" value="1"/>
</dbReference>
<dbReference type="PROSITE" id="PS50240">
    <property type="entry name" value="TRYPSIN_DOM"/>
    <property type="match status" value="1"/>
</dbReference>
<feature type="signal peptide" evidence="6">
    <location>
        <begin position="1"/>
        <end position="17"/>
    </location>
</feature>
<feature type="domain" description="Peptidase S1" evidence="7">
    <location>
        <begin position="33"/>
        <end position="260"/>
    </location>
</feature>
<dbReference type="Gene3D" id="2.40.10.10">
    <property type="entry name" value="Trypsin-like serine proteases"/>
    <property type="match status" value="1"/>
</dbReference>
<keyword evidence="5" id="KW-1015">Disulfide bond</keyword>
<evidence type="ECO:0000256" key="1">
    <source>
        <dbReference type="ARBA" id="ARBA00007664"/>
    </source>
</evidence>
<evidence type="ECO:0000256" key="4">
    <source>
        <dbReference type="ARBA" id="ARBA00022825"/>
    </source>
</evidence>
<evidence type="ECO:0000313" key="8">
    <source>
        <dbReference type="EMBL" id="CAH0404979.1"/>
    </source>
</evidence>
<dbReference type="InterPro" id="IPR001254">
    <property type="entry name" value="Trypsin_dom"/>
</dbReference>
<dbReference type="InterPro" id="IPR009003">
    <property type="entry name" value="Peptidase_S1_PA"/>
</dbReference>
<keyword evidence="2" id="KW-0645">Protease</keyword>
<dbReference type="CDD" id="cd00190">
    <property type="entry name" value="Tryp_SPc"/>
    <property type="match status" value="1"/>
</dbReference>
<dbReference type="InterPro" id="IPR001314">
    <property type="entry name" value="Peptidase_S1A"/>
</dbReference>
<feature type="chain" id="PRO_5047516765" description="Peptidase S1 domain-containing protein" evidence="6">
    <location>
        <begin position="18"/>
        <end position="268"/>
    </location>
</feature>
<dbReference type="EMBL" id="OU963896">
    <property type="protein sequence ID" value="CAH0404979.1"/>
    <property type="molecule type" value="Genomic_DNA"/>
</dbReference>
<dbReference type="Pfam" id="PF00089">
    <property type="entry name" value="Trypsin"/>
    <property type="match status" value="1"/>
</dbReference>
<dbReference type="SUPFAM" id="SSF50494">
    <property type="entry name" value="Trypsin-like serine proteases"/>
    <property type="match status" value="1"/>
</dbReference>
<dbReference type="PROSITE" id="PS00134">
    <property type="entry name" value="TRYPSIN_HIS"/>
    <property type="match status" value="1"/>
</dbReference>
<dbReference type="PANTHER" id="PTHR24276">
    <property type="entry name" value="POLYSERASE-RELATED"/>
    <property type="match status" value="1"/>
</dbReference>
<dbReference type="PANTHER" id="PTHR24276:SF91">
    <property type="entry name" value="AT26814P-RELATED"/>
    <property type="match status" value="1"/>
</dbReference>
<name>A0ABN8BEL7_CHISP</name>
<organism evidence="8 9">
    <name type="scientific">Chilo suppressalis</name>
    <name type="common">Asiatic rice borer moth</name>
    <dbReference type="NCBI Taxonomy" id="168631"/>
    <lineage>
        <taxon>Eukaryota</taxon>
        <taxon>Metazoa</taxon>
        <taxon>Ecdysozoa</taxon>
        <taxon>Arthropoda</taxon>
        <taxon>Hexapoda</taxon>
        <taxon>Insecta</taxon>
        <taxon>Pterygota</taxon>
        <taxon>Neoptera</taxon>
        <taxon>Endopterygota</taxon>
        <taxon>Lepidoptera</taxon>
        <taxon>Glossata</taxon>
        <taxon>Ditrysia</taxon>
        <taxon>Pyraloidea</taxon>
        <taxon>Crambidae</taxon>
        <taxon>Crambinae</taxon>
        <taxon>Chilo</taxon>
    </lineage>
</organism>
<reference evidence="8" key="1">
    <citation type="submission" date="2021-12" db="EMBL/GenBank/DDBJ databases">
        <authorList>
            <person name="King R."/>
        </authorList>
    </citation>
    <scope>NUCLEOTIDE SEQUENCE</scope>
</reference>
<evidence type="ECO:0000313" key="9">
    <source>
        <dbReference type="Proteomes" id="UP001153292"/>
    </source>
</evidence>
<evidence type="ECO:0000259" key="7">
    <source>
        <dbReference type="PROSITE" id="PS50240"/>
    </source>
</evidence>
<evidence type="ECO:0000256" key="2">
    <source>
        <dbReference type="ARBA" id="ARBA00022670"/>
    </source>
</evidence>
<evidence type="ECO:0000256" key="3">
    <source>
        <dbReference type="ARBA" id="ARBA00022801"/>
    </source>
</evidence>
<proteinExistence type="inferred from homology"/>
<dbReference type="InterPro" id="IPR050430">
    <property type="entry name" value="Peptidase_S1"/>
</dbReference>